<proteinExistence type="predicted"/>
<dbReference type="EMBL" id="FXBL01000004">
    <property type="protein sequence ID" value="SMH50968.1"/>
    <property type="molecule type" value="Genomic_DNA"/>
</dbReference>
<reference evidence="2 3" key="1">
    <citation type="submission" date="2017-04" db="EMBL/GenBank/DDBJ databases">
        <authorList>
            <person name="Afonso C.L."/>
            <person name="Miller P.J."/>
            <person name="Scott M.A."/>
            <person name="Spackman E."/>
            <person name="Goraichik I."/>
            <person name="Dimitrov K.M."/>
            <person name="Suarez D.L."/>
            <person name="Swayne D.E."/>
        </authorList>
    </citation>
    <scope>NUCLEOTIDE SEQUENCE [LARGE SCALE GENOMIC DNA]</scope>
    <source>
        <strain evidence="2 3">B5P</strain>
    </source>
</reference>
<evidence type="ECO:0000313" key="3">
    <source>
        <dbReference type="Proteomes" id="UP000193083"/>
    </source>
</evidence>
<feature type="chain" id="PRO_5012891777" description="Rap1a immunity protein domain-containing protein" evidence="1">
    <location>
        <begin position="21"/>
        <end position="113"/>
    </location>
</feature>
<dbReference type="RefSeq" id="WP_085466009.1">
    <property type="nucleotide sequence ID" value="NZ_FXBL01000004.1"/>
</dbReference>
<keyword evidence="3" id="KW-1185">Reference proteome</keyword>
<name>A0A1X7PHM0_9HYPH</name>
<dbReference type="Proteomes" id="UP000193083">
    <property type="component" value="Unassembled WGS sequence"/>
</dbReference>
<feature type="signal peptide" evidence="1">
    <location>
        <begin position="1"/>
        <end position="20"/>
    </location>
</feature>
<accession>A0A1X7PHM0</accession>
<keyword evidence="1" id="KW-0732">Signal</keyword>
<dbReference type="AlphaFoldDB" id="A0A1X7PHM0"/>
<sequence>MKMLTTWTAAAVLLACSAQADEPPKPDFGRDCGNYYRQGLDADVSPNKADAYCSCLAGEFARAGLGEDALAFFGRTYSEDLTTFIHEYPKGDAWMEQSFKAEPICKAEIGAAK</sequence>
<protein>
    <recommendedName>
        <fullName evidence="4">Rap1a immunity protein domain-containing protein</fullName>
    </recommendedName>
</protein>
<evidence type="ECO:0000313" key="2">
    <source>
        <dbReference type="EMBL" id="SMH50968.1"/>
    </source>
</evidence>
<dbReference type="PROSITE" id="PS51257">
    <property type="entry name" value="PROKAR_LIPOPROTEIN"/>
    <property type="match status" value="1"/>
</dbReference>
<evidence type="ECO:0008006" key="4">
    <source>
        <dbReference type="Google" id="ProtNLM"/>
    </source>
</evidence>
<gene>
    <name evidence="2" type="ORF">SAMN02982922_4303</name>
</gene>
<dbReference type="OrthoDB" id="71542at68287"/>
<organism evidence="2 3">
    <name type="scientific">Mesorhizobium australicum</name>
    <dbReference type="NCBI Taxonomy" id="536018"/>
    <lineage>
        <taxon>Bacteria</taxon>
        <taxon>Pseudomonadati</taxon>
        <taxon>Pseudomonadota</taxon>
        <taxon>Alphaproteobacteria</taxon>
        <taxon>Hyphomicrobiales</taxon>
        <taxon>Phyllobacteriaceae</taxon>
        <taxon>Mesorhizobium</taxon>
    </lineage>
</organism>
<evidence type="ECO:0000256" key="1">
    <source>
        <dbReference type="SAM" id="SignalP"/>
    </source>
</evidence>